<dbReference type="PANTHER" id="PTHR32494">
    <property type="entry name" value="ALLANTOATE DEIMINASE-RELATED"/>
    <property type="match status" value="1"/>
</dbReference>
<dbReference type="PIRSF" id="PIRSF001235">
    <property type="entry name" value="Amidase_carbamoylase"/>
    <property type="match status" value="1"/>
</dbReference>
<dbReference type="Gene3D" id="3.40.630.10">
    <property type="entry name" value="Zn peptidases"/>
    <property type="match status" value="1"/>
</dbReference>
<dbReference type="NCBIfam" id="TIGR01879">
    <property type="entry name" value="hydantase"/>
    <property type="match status" value="1"/>
</dbReference>
<dbReference type="NCBIfam" id="NF006769">
    <property type="entry name" value="PRK09290.1-3"/>
    <property type="match status" value="1"/>
</dbReference>
<evidence type="ECO:0000259" key="2">
    <source>
        <dbReference type="Pfam" id="PF07687"/>
    </source>
</evidence>
<evidence type="ECO:0000313" key="3">
    <source>
        <dbReference type="EMBL" id="SUZ98579.1"/>
    </source>
</evidence>
<dbReference type="NCBIfam" id="NF006771">
    <property type="entry name" value="PRK09290.1-5"/>
    <property type="match status" value="1"/>
</dbReference>
<dbReference type="CDD" id="cd03884">
    <property type="entry name" value="M20_bAS"/>
    <property type="match status" value="1"/>
</dbReference>
<dbReference type="EMBL" id="UINC01002617">
    <property type="protein sequence ID" value="SUZ98579.1"/>
    <property type="molecule type" value="Genomic_DNA"/>
</dbReference>
<protein>
    <recommendedName>
        <fullName evidence="2">Peptidase M20 dimerisation domain-containing protein</fullName>
    </recommendedName>
</protein>
<dbReference type="InterPro" id="IPR002933">
    <property type="entry name" value="Peptidase_M20"/>
</dbReference>
<name>A0A381S553_9ZZZZ</name>
<dbReference type="Gene3D" id="3.30.70.360">
    <property type="match status" value="1"/>
</dbReference>
<proteinExistence type="predicted"/>
<accession>A0A381S553</accession>
<dbReference type="InterPro" id="IPR011650">
    <property type="entry name" value="Peptidase_M20_dimer"/>
</dbReference>
<feature type="domain" description="Peptidase M20 dimerisation" evidence="2">
    <location>
        <begin position="210"/>
        <end position="307"/>
    </location>
</feature>
<dbReference type="InterPro" id="IPR036264">
    <property type="entry name" value="Bact_exopeptidase_dim_dom"/>
</dbReference>
<dbReference type="AlphaFoldDB" id="A0A381S553"/>
<dbReference type="Pfam" id="PF01546">
    <property type="entry name" value="Peptidase_M20"/>
    <property type="match status" value="1"/>
</dbReference>
<dbReference type="PANTHER" id="PTHR32494:SF5">
    <property type="entry name" value="ALLANTOATE AMIDOHYDROLASE"/>
    <property type="match status" value="1"/>
</dbReference>
<dbReference type="GO" id="GO:0016813">
    <property type="term" value="F:hydrolase activity, acting on carbon-nitrogen (but not peptide) bonds, in linear amidines"/>
    <property type="evidence" value="ECO:0007669"/>
    <property type="project" value="InterPro"/>
</dbReference>
<reference evidence="3" key="1">
    <citation type="submission" date="2018-05" db="EMBL/GenBank/DDBJ databases">
        <authorList>
            <person name="Lanie J.A."/>
            <person name="Ng W.-L."/>
            <person name="Kazmierczak K.M."/>
            <person name="Andrzejewski T.M."/>
            <person name="Davidsen T.M."/>
            <person name="Wayne K.J."/>
            <person name="Tettelin H."/>
            <person name="Glass J.I."/>
            <person name="Rusch D."/>
            <person name="Podicherti R."/>
            <person name="Tsui H.-C.T."/>
            <person name="Winkler M.E."/>
        </authorList>
    </citation>
    <scope>NUCLEOTIDE SEQUENCE</scope>
</reference>
<dbReference type="SUPFAM" id="SSF55031">
    <property type="entry name" value="Bacterial exopeptidase dimerisation domain"/>
    <property type="match status" value="1"/>
</dbReference>
<sequence>MEIKSNGERLWNTLMEMAKIGPGERGGNRRLALTDEDIEGRTLFQKWAAEAGCTIRQDTMGNIFARRDGKSPDKDPVLSGSHLDTQPAGGRFDGILGVLGALEVVRSLNDHGIETVSPVEIVVWTNEEGARFPPAMMGSGVFAGIFEQDEIYKNHDPEGITVEDELRRTGQLGDVPCKFFPIKAYYELHIEQGPVLENENTSIGVVTGGQGAIWTHITLYGQGSHAGTTPMDYRKDPMMGASRIITELREIIRSHSAAVGTVGRLETYPASINTIPGSVFFTVDTRHPNEKILMQINQDLIKTVNSVCSAEGLENEFKNIVINPTVEFHQDCVANVRQSADSLGYSHRDIVSGAGHDACHVNHVAPTGMIFIPCEGGLSHDEAENTTPEHVSAGADVLLNSVVASAGI</sequence>
<dbReference type="InterPro" id="IPR010158">
    <property type="entry name" value="Amidase_Cbmase"/>
</dbReference>
<gene>
    <name evidence="3" type="ORF">METZ01_LOCUS51433</name>
</gene>
<dbReference type="SUPFAM" id="SSF53187">
    <property type="entry name" value="Zn-dependent exopeptidases"/>
    <property type="match status" value="1"/>
</dbReference>
<organism evidence="3">
    <name type="scientific">marine metagenome</name>
    <dbReference type="NCBI Taxonomy" id="408172"/>
    <lineage>
        <taxon>unclassified sequences</taxon>
        <taxon>metagenomes</taxon>
        <taxon>ecological metagenomes</taxon>
    </lineage>
</organism>
<keyword evidence="1" id="KW-0378">Hydrolase</keyword>
<evidence type="ECO:0000256" key="1">
    <source>
        <dbReference type="ARBA" id="ARBA00022801"/>
    </source>
</evidence>
<dbReference type="Pfam" id="PF07687">
    <property type="entry name" value="M20_dimer"/>
    <property type="match status" value="1"/>
</dbReference>